<evidence type="ECO:0008006" key="3">
    <source>
        <dbReference type="Google" id="ProtNLM"/>
    </source>
</evidence>
<evidence type="ECO:0000313" key="2">
    <source>
        <dbReference type="Proteomes" id="UP000279372"/>
    </source>
</evidence>
<reference evidence="1 2" key="1">
    <citation type="submission" date="2018-08" db="EMBL/GenBank/DDBJ databases">
        <title>Recombination of ecologically and evolutionarily significant loci maintains genetic cohesion in the Pseudomonas syringae species complex.</title>
        <authorList>
            <person name="Dillon M."/>
            <person name="Thakur S."/>
            <person name="Almeida R.N.D."/>
            <person name="Weir B.S."/>
            <person name="Guttman D.S."/>
        </authorList>
    </citation>
    <scope>NUCLEOTIDE SEQUENCE [LARGE SCALE GENOMIC DNA]</scope>
    <source>
        <strain evidence="1 2">ICMP 8902</strain>
    </source>
</reference>
<dbReference type="EMBL" id="RBQB01000101">
    <property type="protein sequence ID" value="RMO92980.1"/>
    <property type="molecule type" value="Genomic_DNA"/>
</dbReference>
<gene>
    <name evidence="1" type="ORF">ALQ33_01767</name>
</gene>
<name>A0A3M3ZEA8_9PSED</name>
<sequence length="113" mass="12378">MSNTPNSTELLPCPFCGQQDAFVEQLDSDASVVICQGRVGEHAACLSRGPVGLREHEVEDQPGRNAAVREWNNRAQHATAKVVLPERRLICSYEDAGFNDCIDEVAQLNGIKL</sequence>
<organism evidence="1 2">
    <name type="scientific">Pseudomonas syringae pv. philadelphi</name>
    <dbReference type="NCBI Taxonomy" id="251706"/>
    <lineage>
        <taxon>Bacteria</taxon>
        <taxon>Pseudomonadati</taxon>
        <taxon>Pseudomonadota</taxon>
        <taxon>Gammaproteobacteria</taxon>
        <taxon>Pseudomonadales</taxon>
        <taxon>Pseudomonadaceae</taxon>
        <taxon>Pseudomonas</taxon>
    </lineage>
</organism>
<proteinExistence type="predicted"/>
<accession>A0A3M3ZEA8</accession>
<dbReference type="Pfam" id="PF14354">
    <property type="entry name" value="Lar_restr_allev"/>
    <property type="match status" value="1"/>
</dbReference>
<comment type="caution">
    <text evidence="1">The sequence shown here is derived from an EMBL/GenBank/DDBJ whole genome shotgun (WGS) entry which is preliminary data.</text>
</comment>
<dbReference type="AlphaFoldDB" id="A0A3M3ZEA8"/>
<protein>
    <recommendedName>
        <fullName evidence="3">Restriction alleviation protein Lar</fullName>
    </recommendedName>
</protein>
<dbReference type="RefSeq" id="WP_122221725.1">
    <property type="nucleotide sequence ID" value="NZ_RBQB01000101.1"/>
</dbReference>
<evidence type="ECO:0000313" key="1">
    <source>
        <dbReference type="EMBL" id="RMO92980.1"/>
    </source>
</evidence>
<dbReference type="Proteomes" id="UP000279372">
    <property type="component" value="Unassembled WGS sequence"/>
</dbReference>